<dbReference type="RefSeq" id="XP_013890278.1">
    <property type="nucleotide sequence ID" value="XM_014034824.1"/>
</dbReference>
<feature type="compositionally biased region" description="Low complexity" evidence="1">
    <location>
        <begin position="482"/>
        <end position="499"/>
    </location>
</feature>
<feature type="region of interest" description="Disordered" evidence="1">
    <location>
        <begin position="109"/>
        <end position="158"/>
    </location>
</feature>
<dbReference type="GeneID" id="25734492"/>
<dbReference type="KEGG" id="mng:MNEG_16706"/>
<feature type="compositionally biased region" description="Low complexity" evidence="1">
    <location>
        <begin position="127"/>
        <end position="136"/>
    </location>
</feature>
<feature type="compositionally biased region" description="Low complexity" evidence="1">
    <location>
        <begin position="266"/>
        <end position="293"/>
    </location>
</feature>
<dbReference type="InterPro" id="IPR038765">
    <property type="entry name" value="Papain-like_cys_pep_sf"/>
</dbReference>
<keyword evidence="3" id="KW-1185">Reference proteome</keyword>
<feature type="compositionally biased region" description="Low complexity" evidence="1">
    <location>
        <begin position="459"/>
        <end position="469"/>
    </location>
</feature>
<feature type="non-terminal residue" evidence="2">
    <location>
        <position position="537"/>
    </location>
</feature>
<dbReference type="EMBL" id="KK106889">
    <property type="protein sequence ID" value="KIY91258.1"/>
    <property type="molecule type" value="Genomic_DNA"/>
</dbReference>
<evidence type="ECO:0000313" key="3">
    <source>
        <dbReference type="Proteomes" id="UP000054498"/>
    </source>
</evidence>
<feature type="compositionally biased region" description="Low complexity" evidence="1">
    <location>
        <begin position="304"/>
        <end position="321"/>
    </location>
</feature>
<dbReference type="Gene3D" id="3.90.70.10">
    <property type="entry name" value="Cysteine proteinases"/>
    <property type="match status" value="1"/>
</dbReference>
<gene>
    <name evidence="2" type="ORF">MNEG_16706</name>
</gene>
<feature type="region of interest" description="Disordered" evidence="1">
    <location>
        <begin position="1"/>
        <end position="32"/>
    </location>
</feature>
<feature type="compositionally biased region" description="Low complexity" evidence="1">
    <location>
        <begin position="212"/>
        <end position="237"/>
    </location>
</feature>
<feature type="region of interest" description="Disordered" evidence="1">
    <location>
        <begin position="172"/>
        <end position="521"/>
    </location>
</feature>
<feature type="compositionally biased region" description="Low complexity" evidence="1">
    <location>
        <begin position="396"/>
        <end position="428"/>
    </location>
</feature>
<evidence type="ECO:0000256" key="1">
    <source>
        <dbReference type="SAM" id="MobiDB-lite"/>
    </source>
</evidence>
<evidence type="ECO:0000313" key="2">
    <source>
        <dbReference type="EMBL" id="KIY91258.1"/>
    </source>
</evidence>
<feature type="compositionally biased region" description="Gly residues" evidence="1">
    <location>
        <begin position="238"/>
        <end position="252"/>
    </location>
</feature>
<protein>
    <submittedName>
        <fullName evidence="2">Uncharacterized protein</fullName>
    </submittedName>
</protein>
<accession>A0A0D2K546</accession>
<reference evidence="2 3" key="1">
    <citation type="journal article" date="2013" name="BMC Genomics">
        <title>Reconstruction of the lipid metabolism for the microalga Monoraphidium neglectum from its genome sequence reveals characteristics suitable for biofuel production.</title>
        <authorList>
            <person name="Bogen C."/>
            <person name="Al-Dilaimi A."/>
            <person name="Albersmeier A."/>
            <person name="Wichmann J."/>
            <person name="Grundmann M."/>
            <person name="Rupp O."/>
            <person name="Lauersen K.J."/>
            <person name="Blifernez-Klassen O."/>
            <person name="Kalinowski J."/>
            <person name="Goesmann A."/>
            <person name="Mussgnug J.H."/>
            <person name="Kruse O."/>
        </authorList>
    </citation>
    <scope>NUCLEOTIDE SEQUENCE [LARGE SCALE GENOMIC DNA]</scope>
    <source>
        <strain evidence="2 3">SAG 48.87</strain>
    </source>
</reference>
<dbReference type="AlphaFoldDB" id="A0A0D2K546"/>
<name>A0A0D2K546_9CHLO</name>
<organism evidence="2 3">
    <name type="scientific">Monoraphidium neglectum</name>
    <dbReference type="NCBI Taxonomy" id="145388"/>
    <lineage>
        <taxon>Eukaryota</taxon>
        <taxon>Viridiplantae</taxon>
        <taxon>Chlorophyta</taxon>
        <taxon>core chlorophytes</taxon>
        <taxon>Chlorophyceae</taxon>
        <taxon>CS clade</taxon>
        <taxon>Sphaeropleales</taxon>
        <taxon>Selenastraceae</taxon>
        <taxon>Monoraphidium</taxon>
    </lineage>
</organism>
<feature type="compositionally biased region" description="Gly residues" evidence="1">
    <location>
        <begin position="1"/>
        <end position="10"/>
    </location>
</feature>
<feature type="compositionally biased region" description="Polar residues" evidence="1">
    <location>
        <begin position="188"/>
        <end position="198"/>
    </location>
</feature>
<feature type="compositionally biased region" description="Pro residues" evidence="1">
    <location>
        <begin position="470"/>
        <end position="481"/>
    </location>
</feature>
<dbReference type="STRING" id="145388.A0A0D2K546"/>
<dbReference type="SUPFAM" id="SSF54001">
    <property type="entry name" value="Cysteine proteinases"/>
    <property type="match status" value="1"/>
</dbReference>
<feature type="compositionally biased region" description="Low complexity" evidence="1">
    <location>
        <begin position="353"/>
        <end position="363"/>
    </location>
</feature>
<proteinExistence type="predicted"/>
<dbReference type="Proteomes" id="UP000054498">
    <property type="component" value="Unassembled WGS sequence"/>
</dbReference>
<sequence>MAGLRDGGAGSSWRDDDDGCSTDSGYVGTGGRPSPVVYGARAWGGANPLGGLDATPEPLEADPRPAPGASLVSQAFMGLMRSDVTCCTCCHVSSTFQSFTDLSLDLHLPRPPRRAPGRGAPAGGAAGPDAALFAGGPCDGRATPSPTPPPSDYMVAPSGLSGLASGVVSGVAAAGPGGEDEEAPLSCAPTTAASSEGSQEGGTALSQTLRRAPCGQAAAGDGAGARQPGAGSPEPRSGSGGGGVGGGGGVANGHGSDSDGAPSELGGAAPSQSSQQQRRSAAGPGPPAAADAASPERRAGRASGGSAAARPALGGAEPAAADPTGSAGARGRHPLPPHVQAAAPAGGAGAAGGQAAALGAVARRPAHSVQRPNVAVWGTADGVQQEGPQEGRPDQRAAALAPAAPPAQAGEEQPQQQPQQQRHAAAGPRGHQSGQGDSLAAADDAGEVSSPARPPRPGAAPAQGADSPGLAPPQASPPPLLPQGAPGPLLGAPRPQAQGPGKGKGRGRGAQQSRVTRCGECHTCRNKHLKKACERNK</sequence>